<accession>A0A8S9Q2F7</accession>
<protein>
    <submittedName>
        <fullName evidence="2">Uncharacterized protein</fullName>
    </submittedName>
</protein>
<dbReference type="EMBL" id="QGKX02001347">
    <property type="protein sequence ID" value="KAF3526211.1"/>
    <property type="molecule type" value="Genomic_DNA"/>
</dbReference>
<name>A0A8S9Q2F7_BRACR</name>
<evidence type="ECO:0000313" key="2">
    <source>
        <dbReference type="EMBL" id="KAF3526211.1"/>
    </source>
</evidence>
<sequence>MKENKEESNGNQEESSMSNWKLVSPEKVGRSPFGNVAEVLISASKFAVLNIDEVEEVEEGEIEDDNLESNLEEMDKQ</sequence>
<feature type="region of interest" description="Disordered" evidence="1">
    <location>
        <begin position="57"/>
        <end position="77"/>
    </location>
</feature>
<feature type="compositionally biased region" description="Polar residues" evidence="1">
    <location>
        <begin position="9"/>
        <end position="21"/>
    </location>
</feature>
<organism evidence="2 3">
    <name type="scientific">Brassica cretica</name>
    <name type="common">Mustard</name>
    <dbReference type="NCBI Taxonomy" id="69181"/>
    <lineage>
        <taxon>Eukaryota</taxon>
        <taxon>Viridiplantae</taxon>
        <taxon>Streptophyta</taxon>
        <taxon>Embryophyta</taxon>
        <taxon>Tracheophyta</taxon>
        <taxon>Spermatophyta</taxon>
        <taxon>Magnoliopsida</taxon>
        <taxon>eudicotyledons</taxon>
        <taxon>Gunneridae</taxon>
        <taxon>Pentapetalae</taxon>
        <taxon>rosids</taxon>
        <taxon>malvids</taxon>
        <taxon>Brassicales</taxon>
        <taxon>Brassicaceae</taxon>
        <taxon>Brassiceae</taxon>
        <taxon>Brassica</taxon>
    </lineage>
</organism>
<dbReference type="AlphaFoldDB" id="A0A8S9Q2F7"/>
<comment type="caution">
    <text evidence="2">The sequence shown here is derived from an EMBL/GenBank/DDBJ whole genome shotgun (WGS) entry which is preliminary data.</text>
</comment>
<gene>
    <name evidence="2" type="ORF">F2Q69_00047607</name>
</gene>
<evidence type="ECO:0000313" key="3">
    <source>
        <dbReference type="Proteomes" id="UP000712600"/>
    </source>
</evidence>
<reference evidence="2" key="1">
    <citation type="submission" date="2019-12" db="EMBL/GenBank/DDBJ databases">
        <title>Genome sequencing and annotation of Brassica cretica.</title>
        <authorList>
            <person name="Studholme D.J."/>
            <person name="Sarris P."/>
        </authorList>
    </citation>
    <scope>NUCLEOTIDE SEQUENCE</scope>
    <source>
        <strain evidence="2">PFS-109/04</strain>
        <tissue evidence="2">Leaf</tissue>
    </source>
</reference>
<proteinExistence type="predicted"/>
<feature type="region of interest" description="Disordered" evidence="1">
    <location>
        <begin position="1"/>
        <end position="22"/>
    </location>
</feature>
<dbReference type="Proteomes" id="UP000712600">
    <property type="component" value="Unassembled WGS sequence"/>
</dbReference>
<evidence type="ECO:0000256" key="1">
    <source>
        <dbReference type="SAM" id="MobiDB-lite"/>
    </source>
</evidence>